<dbReference type="EMBL" id="RRYP01015891">
    <property type="protein sequence ID" value="TNV75302.1"/>
    <property type="molecule type" value="Genomic_DNA"/>
</dbReference>
<dbReference type="PANTHER" id="PTHR47725">
    <property type="entry name" value="OS03G0364000 PROTEIN"/>
    <property type="match status" value="1"/>
</dbReference>
<accession>A0A8J8SYA0</accession>
<gene>
    <name evidence="1" type="ORF">FGO68_gene6768</name>
</gene>
<dbReference type="Proteomes" id="UP000785679">
    <property type="component" value="Unassembled WGS sequence"/>
</dbReference>
<evidence type="ECO:0000313" key="1">
    <source>
        <dbReference type="EMBL" id="TNV75302.1"/>
    </source>
</evidence>
<dbReference type="PANTHER" id="PTHR47725:SF2">
    <property type="entry name" value="UBIQUITIN-LIKE DOMAIN-CONTAINING PROTEIN"/>
    <property type="match status" value="1"/>
</dbReference>
<protein>
    <submittedName>
        <fullName evidence="1">Uncharacterized protein</fullName>
    </submittedName>
</protein>
<dbReference type="OrthoDB" id="282419at2759"/>
<dbReference type="Gene3D" id="3.10.20.90">
    <property type="entry name" value="Phosphatidylinositol 3-kinase Catalytic Subunit, Chain A, domain 1"/>
    <property type="match status" value="1"/>
</dbReference>
<evidence type="ECO:0000313" key="2">
    <source>
        <dbReference type="Proteomes" id="UP000785679"/>
    </source>
</evidence>
<dbReference type="InterPro" id="IPR029071">
    <property type="entry name" value="Ubiquitin-like_domsf"/>
</dbReference>
<organism evidence="1 2">
    <name type="scientific">Halteria grandinella</name>
    <dbReference type="NCBI Taxonomy" id="5974"/>
    <lineage>
        <taxon>Eukaryota</taxon>
        <taxon>Sar</taxon>
        <taxon>Alveolata</taxon>
        <taxon>Ciliophora</taxon>
        <taxon>Intramacronucleata</taxon>
        <taxon>Spirotrichea</taxon>
        <taxon>Stichotrichia</taxon>
        <taxon>Sporadotrichida</taxon>
        <taxon>Halteriidae</taxon>
        <taxon>Halteria</taxon>
    </lineage>
</organism>
<comment type="caution">
    <text evidence="1">The sequence shown here is derived from an EMBL/GenBank/DDBJ whole genome shotgun (WGS) entry which is preliminary data.</text>
</comment>
<reference evidence="1" key="1">
    <citation type="submission" date="2019-06" db="EMBL/GenBank/DDBJ databases">
        <authorList>
            <person name="Zheng W."/>
        </authorList>
    </citation>
    <scope>NUCLEOTIDE SEQUENCE</scope>
    <source>
        <strain evidence="1">QDHG01</strain>
    </source>
</reference>
<proteinExistence type="predicted"/>
<dbReference type="AlphaFoldDB" id="A0A8J8SYA0"/>
<name>A0A8J8SYA0_HALGN</name>
<dbReference type="SUPFAM" id="SSF54236">
    <property type="entry name" value="Ubiquitin-like"/>
    <property type="match status" value="1"/>
</dbReference>
<keyword evidence="2" id="KW-1185">Reference proteome</keyword>
<sequence length="136" mass="15740">MTAVMSGPYSQEKGPFDTCIYVRVKRHSDTFFVLCDEYEEVGAFKGRIMDYLHQTGAVKLHDEFSVDDIRLTIKNRILENSSTCHDQQVFNDTEVYLLLRKPGTKDEFEDLKIVAGQEFEYEYPTKKQEEPAAQAD</sequence>